<accession>Q0BWZ1</accession>
<dbReference type="AlphaFoldDB" id="Q0BWZ1"/>
<keyword evidence="3" id="KW-1185">Reference proteome</keyword>
<reference evidence="2 3" key="1">
    <citation type="journal article" date="2006" name="J. Bacteriol.">
        <title>Comparative genomic evidence for a close relationship between the dimorphic prosthecate bacteria Hyphomonas neptunium and Caulobacter crescentus.</title>
        <authorList>
            <person name="Badger J.H."/>
            <person name="Hoover T.R."/>
            <person name="Brun Y.V."/>
            <person name="Weiner R.M."/>
            <person name="Laub M.T."/>
            <person name="Alexandre G."/>
            <person name="Mrazek J."/>
            <person name="Ren Q."/>
            <person name="Paulsen I.T."/>
            <person name="Nelson K.E."/>
            <person name="Khouri H.M."/>
            <person name="Radune D."/>
            <person name="Sosa J."/>
            <person name="Dodson R.J."/>
            <person name="Sullivan S.A."/>
            <person name="Rosovitz M.J."/>
            <person name="Madupu R."/>
            <person name="Brinkac L.M."/>
            <person name="Durkin A.S."/>
            <person name="Daugherty S.C."/>
            <person name="Kothari S.P."/>
            <person name="Giglio M.G."/>
            <person name="Zhou L."/>
            <person name="Haft D.H."/>
            <person name="Selengut J.D."/>
            <person name="Davidsen T.M."/>
            <person name="Yang Q."/>
            <person name="Zafar N."/>
            <person name="Ward N.L."/>
        </authorList>
    </citation>
    <scope>NUCLEOTIDE SEQUENCE [LARGE SCALE GENOMIC DNA]</scope>
    <source>
        <strain evidence="2 3">ATCC 15444</strain>
    </source>
</reference>
<dbReference type="eggNOG" id="COG5342">
    <property type="taxonomic scope" value="Bacteria"/>
</dbReference>
<dbReference type="InterPro" id="IPR010642">
    <property type="entry name" value="Invasion_prot_B"/>
</dbReference>
<dbReference type="InterPro" id="IPR038696">
    <property type="entry name" value="IalB_sf"/>
</dbReference>
<name>Q0BWZ1_HYPNA</name>
<gene>
    <name evidence="2" type="ordered locus">HNE_3329</name>
</gene>
<dbReference type="KEGG" id="hne:HNE_3329"/>
<feature type="signal peptide" evidence="1">
    <location>
        <begin position="1"/>
        <end position="33"/>
    </location>
</feature>
<dbReference type="HOGENOM" id="CLU_100562_2_0_5"/>
<proteinExistence type="predicted"/>
<evidence type="ECO:0008006" key="4">
    <source>
        <dbReference type="Google" id="ProtNLM"/>
    </source>
</evidence>
<feature type="chain" id="PRO_5004169532" description="Lipoprotein" evidence="1">
    <location>
        <begin position="34"/>
        <end position="177"/>
    </location>
</feature>
<evidence type="ECO:0000256" key="1">
    <source>
        <dbReference type="SAM" id="SignalP"/>
    </source>
</evidence>
<sequence length="177" mass="18884">MSILFGMQQKTSSLGRPLGLVILTALLAGTAAAEPSAVGRFKDWAVFTEEKGGDLLCYAATQATSKSPSSVKHGDVWYYVTSWKSGQARNQPSFRVTYDLKTDKAPKTVIGRSSWQMFTAGGEAFAEDADDPRIVDALKKGSSLTVSGQSARGTNVTYRFSLSGSADAIAKAEEACR</sequence>
<evidence type="ECO:0000313" key="2">
    <source>
        <dbReference type="EMBL" id="ABI77746.1"/>
    </source>
</evidence>
<organism evidence="2 3">
    <name type="scientific">Hyphomonas neptunium (strain ATCC 15444)</name>
    <dbReference type="NCBI Taxonomy" id="228405"/>
    <lineage>
        <taxon>Bacteria</taxon>
        <taxon>Pseudomonadati</taxon>
        <taxon>Pseudomonadota</taxon>
        <taxon>Alphaproteobacteria</taxon>
        <taxon>Hyphomonadales</taxon>
        <taxon>Hyphomonadaceae</taxon>
        <taxon>Hyphomonas</taxon>
    </lineage>
</organism>
<dbReference type="EMBL" id="CP000158">
    <property type="protein sequence ID" value="ABI77746.1"/>
    <property type="molecule type" value="Genomic_DNA"/>
</dbReference>
<keyword evidence="1" id="KW-0732">Signal</keyword>
<protein>
    <recommendedName>
        <fullName evidence="4">Lipoprotein</fullName>
    </recommendedName>
</protein>
<dbReference type="Gene3D" id="2.60.40.1880">
    <property type="entry name" value="Invasion associated locus B (IalB) protein"/>
    <property type="match status" value="1"/>
</dbReference>
<dbReference type="STRING" id="228405.HNE_3329"/>
<dbReference type="Proteomes" id="UP000001959">
    <property type="component" value="Chromosome"/>
</dbReference>
<evidence type="ECO:0000313" key="3">
    <source>
        <dbReference type="Proteomes" id="UP000001959"/>
    </source>
</evidence>
<dbReference type="Pfam" id="PF06776">
    <property type="entry name" value="IalB"/>
    <property type="match status" value="1"/>
</dbReference>